<dbReference type="GO" id="GO:0003723">
    <property type="term" value="F:RNA binding"/>
    <property type="evidence" value="ECO:0007669"/>
    <property type="project" value="UniProtKB-UniRule"/>
</dbReference>
<dbReference type="InterPro" id="IPR050180">
    <property type="entry name" value="RNR_Ribonuclease"/>
</dbReference>
<dbReference type="SMART" id="SM00316">
    <property type="entry name" value="S1"/>
    <property type="match status" value="1"/>
</dbReference>
<evidence type="ECO:0000256" key="4">
    <source>
        <dbReference type="ARBA" id="ARBA00022801"/>
    </source>
</evidence>
<dbReference type="SMART" id="SM00955">
    <property type="entry name" value="RNB"/>
    <property type="match status" value="1"/>
</dbReference>
<comment type="subcellular location">
    <subcellularLocation>
        <location evidence="7">Cytoplasm</location>
    </subcellularLocation>
</comment>
<comment type="function">
    <text evidence="7">3'-5' exoribonuclease that releases 5'-nucleoside monophosphates and is involved in maturation of structured RNAs.</text>
</comment>
<dbReference type="GO" id="GO:0008859">
    <property type="term" value="F:exoribonuclease II activity"/>
    <property type="evidence" value="ECO:0007669"/>
    <property type="project" value="UniProtKB-UniRule"/>
</dbReference>
<dbReference type="InterPro" id="IPR001900">
    <property type="entry name" value="RNase_II/R"/>
</dbReference>
<evidence type="ECO:0000256" key="1">
    <source>
        <dbReference type="ARBA" id="ARBA00001849"/>
    </source>
</evidence>
<keyword evidence="3 7" id="KW-0540">Nuclease</keyword>
<evidence type="ECO:0000256" key="5">
    <source>
        <dbReference type="ARBA" id="ARBA00022839"/>
    </source>
</evidence>
<keyword evidence="6 7" id="KW-0694">RNA-binding</keyword>
<dbReference type="InterPro" id="IPR004476">
    <property type="entry name" value="RNase_II/RNase_R"/>
</dbReference>
<feature type="domain" description="S1 motif" evidence="9">
    <location>
        <begin position="628"/>
        <end position="709"/>
    </location>
</feature>
<comment type="caution">
    <text evidence="10">The sequence shown here is derived from an EMBL/GenBank/DDBJ whole genome shotgun (WGS) entry which is preliminary data.</text>
</comment>
<evidence type="ECO:0000256" key="6">
    <source>
        <dbReference type="ARBA" id="ARBA00022884"/>
    </source>
</evidence>
<dbReference type="NCBIfam" id="TIGR02063">
    <property type="entry name" value="RNase_R"/>
    <property type="match status" value="1"/>
</dbReference>
<accession>A0A843YIC6</accession>
<proteinExistence type="inferred from homology"/>
<evidence type="ECO:0000256" key="2">
    <source>
        <dbReference type="ARBA" id="ARBA00022490"/>
    </source>
</evidence>
<keyword evidence="4 7" id="KW-0378">Hydrolase</keyword>
<dbReference type="Gene3D" id="2.40.50.140">
    <property type="entry name" value="Nucleic acid-binding proteins"/>
    <property type="match status" value="1"/>
</dbReference>
<gene>
    <name evidence="7 10" type="primary">rnr</name>
    <name evidence="10" type="ORF">GFB49_08550</name>
</gene>
<dbReference type="RefSeq" id="WP_153215443.1">
    <property type="nucleotide sequence ID" value="NZ_WIBF01000004.1"/>
</dbReference>
<dbReference type="InterPro" id="IPR011805">
    <property type="entry name" value="RNase_R"/>
</dbReference>
<feature type="compositionally biased region" description="Basic residues" evidence="8">
    <location>
        <begin position="719"/>
        <end position="759"/>
    </location>
</feature>
<dbReference type="CDD" id="cd04471">
    <property type="entry name" value="S1_RNase_R"/>
    <property type="match status" value="1"/>
</dbReference>
<name>A0A843YIC6_9RHOB</name>
<dbReference type="AlphaFoldDB" id="A0A843YIC6"/>
<dbReference type="GO" id="GO:0005829">
    <property type="term" value="C:cytosol"/>
    <property type="evidence" value="ECO:0007669"/>
    <property type="project" value="TreeGrafter"/>
</dbReference>
<dbReference type="InterPro" id="IPR040476">
    <property type="entry name" value="CSD2"/>
</dbReference>
<dbReference type="PROSITE" id="PS01175">
    <property type="entry name" value="RIBONUCLEASE_II"/>
    <property type="match status" value="1"/>
</dbReference>
<evidence type="ECO:0000259" key="9">
    <source>
        <dbReference type="PROSITE" id="PS50126"/>
    </source>
</evidence>
<keyword evidence="11" id="KW-1185">Reference proteome</keyword>
<keyword evidence="2 7" id="KW-0963">Cytoplasm</keyword>
<dbReference type="Pfam" id="PF00575">
    <property type="entry name" value="S1"/>
    <property type="match status" value="1"/>
</dbReference>
<dbReference type="Proteomes" id="UP000444174">
    <property type="component" value="Unassembled WGS sequence"/>
</dbReference>
<evidence type="ECO:0000256" key="3">
    <source>
        <dbReference type="ARBA" id="ARBA00022722"/>
    </source>
</evidence>
<dbReference type="GO" id="GO:0006402">
    <property type="term" value="P:mRNA catabolic process"/>
    <property type="evidence" value="ECO:0007669"/>
    <property type="project" value="TreeGrafter"/>
</dbReference>
<evidence type="ECO:0000256" key="7">
    <source>
        <dbReference type="HAMAP-Rule" id="MF_01895"/>
    </source>
</evidence>
<dbReference type="SUPFAM" id="SSF50249">
    <property type="entry name" value="Nucleic acid-binding proteins"/>
    <property type="match status" value="2"/>
</dbReference>
<dbReference type="PANTHER" id="PTHR23355">
    <property type="entry name" value="RIBONUCLEASE"/>
    <property type="match status" value="1"/>
</dbReference>
<dbReference type="InterPro" id="IPR012340">
    <property type="entry name" value="NA-bd_OB-fold"/>
</dbReference>
<dbReference type="HAMAP" id="MF_01895">
    <property type="entry name" value="RNase_R"/>
    <property type="match status" value="1"/>
</dbReference>
<organism evidence="10 11">
    <name type="scientific">Tritonibacter litoralis</name>
    <dbReference type="NCBI Taxonomy" id="2662264"/>
    <lineage>
        <taxon>Bacteria</taxon>
        <taxon>Pseudomonadati</taxon>
        <taxon>Pseudomonadota</taxon>
        <taxon>Alphaproteobacteria</taxon>
        <taxon>Rhodobacterales</taxon>
        <taxon>Paracoccaceae</taxon>
        <taxon>Tritonibacter</taxon>
    </lineage>
</organism>
<dbReference type="PANTHER" id="PTHR23355:SF9">
    <property type="entry name" value="DIS3-LIKE EXONUCLEASE 2"/>
    <property type="match status" value="1"/>
</dbReference>
<comment type="similarity">
    <text evidence="7">Belongs to the RNR ribonuclease family. RNase R subfamily.</text>
</comment>
<keyword evidence="5 7" id="KW-0269">Exonuclease</keyword>
<evidence type="ECO:0000256" key="8">
    <source>
        <dbReference type="SAM" id="MobiDB-lite"/>
    </source>
</evidence>
<protein>
    <recommendedName>
        <fullName evidence="7">Ribonuclease R</fullName>
        <shortName evidence="7">RNase R</shortName>
        <ecNumber evidence="7">3.1.13.1</ecNumber>
    </recommendedName>
</protein>
<sequence length="759" mass="83556">MSSIPSKAEILDWISAHPTQTSKRDIAKAFGIKGSDRIDLKRVLKELEAEGHLEKRKRSYRDPDRLPPVSVLVVKAPNEDGDLFAQPMEWHGEGEEPRVLVSPRASDPALGKGDRILGRLTLVQGEDHHYEARLIRRIGTNPKRVLGIFREGAEGGRIVPIEKASDLEWMVAPDAVMGAKDGELVEAEQAGPKGRMGLPRARVVERLGDPSAPKSVSLIAIHQHGIPDHFPDKVIAEADQAKPMGLNGREDLRELPLVTIDPADARDHDDACYAHADDDPNNPGGHIIWVAIADVAAYVKPGTALDREARKRGNSSYFPDRVVPMLPDRLSGDLCSLHEGVPRACIAVRMQIDADGNKIGQRFVRGLMRSAASLHYAEVQEAFDGTPNEKCAPFLDDVIKPLYAAYAALVNARKARQPLDLDLPERKIVLDDEGQVASVAFRDRLDAHKLIEEFMVLANVAAAETLIKKRSPQLFRVHEEPAEEKLESLRETAKAAGFALAKGQVLQTRHLNALLNAAAGTDDAEVINITTLRSMQQAYYNPENFGHFGLALRNYAHFTSPIRRYADLIVHRSLISSHGWGDDGLTPDDIERLDDTAQHISDTERRSMVAERDTTDRYLAAYLSERVGSEFEGRISGVARFGIFVKLDETGADGLVPIRTIGREYFNFDAQAGTLMGVDTGIILSIGQRVTVRLAQAAAVTGGLELELLTLEDAVMPKGHGHKPGRGRRSPAGRAPKRKAAKAKIKKDKVKRKVIRKRK</sequence>
<dbReference type="InterPro" id="IPR003029">
    <property type="entry name" value="S1_domain"/>
</dbReference>
<evidence type="ECO:0000313" key="10">
    <source>
        <dbReference type="EMBL" id="MQQ08497.1"/>
    </source>
</evidence>
<comment type="catalytic activity">
    <reaction evidence="1 7">
        <text>Exonucleolytic cleavage in the 3'- to 5'-direction to yield nucleoside 5'-phosphates.</text>
        <dbReference type="EC" id="3.1.13.1"/>
    </reaction>
</comment>
<dbReference type="NCBIfam" id="TIGR00358">
    <property type="entry name" value="3_prime_RNase"/>
    <property type="match status" value="1"/>
</dbReference>
<dbReference type="PROSITE" id="PS50126">
    <property type="entry name" value="S1"/>
    <property type="match status" value="1"/>
</dbReference>
<evidence type="ECO:0000313" key="11">
    <source>
        <dbReference type="Proteomes" id="UP000444174"/>
    </source>
</evidence>
<feature type="region of interest" description="Disordered" evidence="8">
    <location>
        <begin position="717"/>
        <end position="759"/>
    </location>
</feature>
<dbReference type="InterPro" id="IPR022966">
    <property type="entry name" value="RNase_II/R_CS"/>
</dbReference>
<dbReference type="EMBL" id="WIBF01000004">
    <property type="protein sequence ID" value="MQQ08497.1"/>
    <property type="molecule type" value="Genomic_DNA"/>
</dbReference>
<dbReference type="Pfam" id="PF17876">
    <property type="entry name" value="CSD2"/>
    <property type="match status" value="1"/>
</dbReference>
<reference evidence="10 11" key="1">
    <citation type="submission" date="2019-10" db="EMBL/GenBank/DDBJ databases">
        <title>Epibacterium sp. nov., isolated from seawater.</title>
        <authorList>
            <person name="Zhang X."/>
            <person name="Li N."/>
        </authorList>
    </citation>
    <scope>NUCLEOTIDE SEQUENCE [LARGE SCALE GENOMIC DNA]</scope>
    <source>
        <strain evidence="10 11">SM1979</strain>
    </source>
</reference>
<dbReference type="EC" id="3.1.13.1" evidence="7"/>
<dbReference type="Pfam" id="PF00773">
    <property type="entry name" value="RNB"/>
    <property type="match status" value="1"/>
</dbReference>